<dbReference type="Gene3D" id="3.30.750.44">
    <property type="match status" value="5"/>
</dbReference>
<dbReference type="SUPFAM" id="SSF52096">
    <property type="entry name" value="ClpP/crotonase"/>
    <property type="match status" value="5"/>
</dbReference>
<feature type="domain" description="Tail specific protease" evidence="1">
    <location>
        <begin position="125"/>
        <end position="322"/>
    </location>
</feature>
<dbReference type="EMBL" id="JBHFQA010000003">
    <property type="protein sequence ID" value="KAL2101776.1"/>
    <property type="molecule type" value="Genomic_DNA"/>
</dbReference>
<accession>A0ABD1KS49</accession>
<protein>
    <recommendedName>
        <fullName evidence="1">Tail specific protease domain-containing protein</fullName>
    </recommendedName>
</protein>
<evidence type="ECO:0000313" key="2">
    <source>
        <dbReference type="EMBL" id="KAL2101776.1"/>
    </source>
</evidence>
<dbReference type="InterPro" id="IPR029045">
    <property type="entry name" value="ClpP/crotonase-like_dom_sf"/>
</dbReference>
<feature type="domain" description="Tail specific protease" evidence="1">
    <location>
        <begin position="396"/>
        <end position="615"/>
    </location>
</feature>
<feature type="domain" description="Tail specific protease" evidence="1">
    <location>
        <begin position="1349"/>
        <end position="1545"/>
    </location>
</feature>
<feature type="domain" description="Tail specific protease" evidence="1">
    <location>
        <begin position="716"/>
        <end position="913"/>
    </location>
</feature>
<organism evidence="2 3">
    <name type="scientific">Coilia grayii</name>
    <name type="common">Gray's grenadier anchovy</name>
    <dbReference type="NCBI Taxonomy" id="363190"/>
    <lineage>
        <taxon>Eukaryota</taxon>
        <taxon>Metazoa</taxon>
        <taxon>Chordata</taxon>
        <taxon>Craniata</taxon>
        <taxon>Vertebrata</taxon>
        <taxon>Euteleostomi</taxon>
        <taxon>Actinopterygii</taxon>
        <taxon>Neopterygii</taxon>
        <taxon>Teleostei</taxon>
        <taxon>Clupei</taxon>
        <taxon>Clupeiformes</taxon>
        <taxon>Clupeoidei</taxon>
        <taxon>Engraulidae</taxon>
        <taxon>Coilinae</taxon>
        <taxon>Coilia</taxon>
    </lineage>
</organism>
<dbReference type="CDD" id="cd07563">
    <property type="entry name" value="Peptidase_S41_IRBP"/>
    <property type="match status" value="5"/>
</dbReference>
<proteinExistence type="predicted"/>
<comment type="caution">
    <text evidence="2">The sequence shown here is derived from an EMBL/GenBank/DDBJ whole genome shotgun (WGS) entry which is preliminary data.</text>
</comment>
<reference evidence="2 3" key="1">
    <citation type="submission" date="2024-09" db="EMBL/GenBank/DDBJ databases">
        <title>A chromosome-level genome assembly of Gray's grenadier anchovy, Coilia grayii.</title>
        <authorList>
            <person name="Fu Z."/>
        </authorList>
    </citation>
    <scope>NUCLEOTIDE SEQUENCE [LARGE SCALE GENOMIC DNA]</scope>
    <source>
        <strain evidence="2">G4</strain>
        <tissue evidence="2">Muscle</tissue>
    </source>
</reference>
<dbReference type="InterPro" id="IPR005151">
    <property type="entry name" value="Tail-specific_protease"/>
</dbReference>
<keyword evidence="3" id="KW-1185">Reference proteome</keyword>
<gene>
    <name evidence="2" type="ORF">ACEWY4_003537</name>
</gene>
<dbReference type="SMART" id="SM00245">
    <property type="entry name" value="TSPc"/>
    <property type="match status" value="5"/>
</dbReference>
<evidence type="ECO:0000259" key="1">
    <source>
        <dbReference type="SMART" id="SM00245"/>
    </source>
</evidence>
<dbReference type="Pfam" id="PF11918">
    <property type="entry name" value="Peptidase_S41_N"/>
    <property type="match status" value="5"/>
</dbReference>
<evidence type="ECO:0000313" key="3">
    <source>
        <dbReference type="Proteomes" id="UP001591681"/>
    </source>
</evidence>
<sequence>MRARAEYKRSVLTMRARAGRERCVLVLAVLVLLWPGTRCSFQPALVLAMARVLLDNYCFPENLQGMQEAIAQAIRSGEILHISDRKTLAGVLSAGVQGALNDPRLTVTFEPNYVPAAAPALSLLSREQLVRLVRSSTKLEVLDNNVGYLRLDRILGRDTAAKLGSFTQEQVWNRVARTSALILDLRHSLGGELSGVPYIVSFFSDPEPPVLIESVYERPANATRELWTLPRIPGHRFGRRKDLIVLTSKRTNGAAESVAYALKHLNRAIVVGEKTSGGSVRVDKIRIENSGFYITVPVARSTSPVTGQSWEVNGVTPSVAVRSKEAVSKAKALLAAREAIPKAIQSVAKLIERYYASRDKVKVLLEHLQNTDFFTVTSEEDLAAKLNYELQSVCEDPRLVIKMTTESPAVTEEPEAAPNDPLPDLQLDDILKVEIRSGNSGYLQINKFPDASTLIRLEEQMVEKVWEPIKDTNHLVIDLRSNDGGPSEGLPMILSYLHDPAPPLRFFTLYDSVQNTTTEFHTLPSLSGAPYGSQRDIYVLTGSHTAAAGEELAYLMQSLRRGTVVGEITAGNLLHSRSFRAPGTSIIVTVPIVSFLDNNGETWLGGGVVPDAIVLAEEAEEMANEIVLFHGEMQALVEGAGQVLEAHYALPEVAAKVHDVLRVKWREGSYRPAVDYESLASQLTSDLQEASGDHRLHVFYCDVEPETAQEPARVPSGEEAGYVIDALFKVELLPGEVGYLRLDVMPDGEVLRAVGEALVTQVWNTLVQTTALVVDMRYNTGGYPSSIPLLASYFFDPAPPTHLYSVYDRASGNTTHVTTLPQVTGHRYGAHKHVLVLTSHMTGSAAEAFTRALKELGRATVVGEATLGGALSSGMFQIGSSILYASVPTQAVLSAANGQPWSASGVEPDVPAQGSDALAVARRIIAARQLQQDSKTPGSPLPPVANAMARALLLLAAVLLVGPRAPALAAFPPTLIMDMAKILLDNYCSPERLVGMEQAIEAASSNTEILSVEDPNALSAMLTEGVKTTIGDPRVTVSYEPNYAPPPAPPSLADLPPEQVAAMLQGTVKVEVLEGNVGYLRIQHIIGEEMAQQVGPLLIEHVWDKILPTSALVLDFRFTTTGELSGIPYVVSYFTAAEPQIHIDSVYDRPSDSTVELMSTPVLMGERYGTEKPLLLLVSGRTTGIAEDVAYSLKSLGRATLVGERTAGGSVKVAKMAVGDSGFYLSVPVAKSTNPVTGQSWEVVGVAPDVGVAAEDALEVALRILKLRAQIPELLQATATLVAENYAFESVGAEVAQKLGEMAASGEYAMVNSKEELEVKLTADLLKLSGDRNLKTTSNTPALPPMNPTPEMFIALIKQSFHTEILDHNVGYLRFDMFGDFEQVQAIAQVIVEHVWNKVVDTDALIVDLRNNVGGPTTSISGFCSYFFDEGKEIVLDKLYDRPTGATRELVTMPTLTGKRFGSHKSLMVLTSGVTAGAAEEFVYIMKRLGRAMIIGETTAGGSHPPETFRVGESDLFLSIPITHCDTSQGPAWEGAGVAPHIPVPADTALDTATGILNKHFGGQK</sequence>
<name>A0ABD1KS49_9TELE</name>
<feature type="domain" description="Tail specific protease" evidence="1">
    <location>
        <begin position="1056"/>
        <end position="1253"/>
    </location>
</feature>
<dbReference type="Proteomes" id="UP001591681">
    <property type="component" value="Unassembled WGS sequence"/>
</dbReference>
<dbReference type="PANTHER" id="PTHR11261">
    <property type="entry name" value="INTERPHOTORECEPTOR RETINOID-BINDING PROTEIN"/>
    <property type="match status" value="1"/>
</dbReference>
<dbReference type="Gene3D" id="3.90.226.10">
    <property type="entry name" value="2-enoyl-CoA Hydratase, Chain A, domain 1"/>
    <property type="match status" value="5"/>
</dbReference>
<dbReference type="PANTHER" id="PTHR11261:SF3">
    <property type="entry name" value="RETINOL-BINDING PROTEIN 3"/>
    <property type="match status" value="1"/>
</dbReference>
<dbReference type="Pfam" id="PF03572">
    <property type="entry name" value="Peptidase_S41"/>
    <property type="match status" value="5"/>
</dbReference>